<dbReference type="PANTHER" id="PTHR22744:SF14">
    <property type="entry name" value="BTB DOMAIN-CONTAINING PROTEIN-RELATED"/>
    <property type="match status" value="1"/>
</dbReference>
<evidence type="ECO:0000313" key="2">
    <source>
        <dbReference type="EMBL" id="GMS78265.1"/>
    </source>
</evidence>
<reference evidence="2" key="1">
    <citation type="submission" date="2023-10" db="EMBL/GenBank/DDBJ databases">
        <title>Genome assembly of Pristionchus species.</title>
        <authorList>
            <person name="Yoshida K."/>
            <person name="Sommer R.J."/>
        </authorList>
    </citation>
    <scope>NUCLEOTIDE SEQUENCE</scope>
    <source>
        <strain evidence="2">RS0144</strain>
    </source>
</reference>
<accession>A0AAV5S8B6</accession>
<evidence type="ECO:0000313" key="3">
    <source>
        <dbReference type="Proteomes" id="UP001432027"/>
    </source>
</evidence>
<dbReference type="InterPro" id="IPR011333">
    <property type="entry name" value="SKP1/BTB/POZ_sf"/>
</dbReference>
<dbReference type="SMART" id="SM00225">
    <property type="entry name" value="BTB"/>
    <property type="match status" value="1"/>
</dbReference>
<protein>
    <recommendedName>
        <fullName evidence="1">BTB domain-containing protein</fullName>
    </recommendedName>
</protein>
<feature type="non-terminal residue" evidence="2">
    <location>
        <position position="159"/>
    </location>
</feature>
<comment type="caution">
    <text evidence="2">The sequence shown here is derived from an EMBL/GenBank/DDBJ whole genome shotgun (WGS) entry which is preliminary data.</text>
</comment>
<sequence length="159" mass="18427">NIALVINGEKIYASTAILASYSPFFHTMFDGDFDDKNNNEIVLKEIDGDEFLEMLHVIYPTHKMITDESAEFLLKLGDRFLIPYVVDRSEKFLIFSSMISNTKKLRIADQNRLFGLQCHCLSKLVTRQNFLEVKESTIYAKLSYETKSALFERMLKIPQ</sequence>
<dbReference type="SUPFAM" id="SSF54695">
    <property type="entry name" value="POZ domain"/>
    <property type="match status" value="1"/>
</dbReference>
<dbReference type="PANTHER" id="PTHR22744">
    <property type="entry name" value="HELIX LOOP HELIX PROTEIN 21-RELATED"/>
    <property type="match status" value="1"/>
</dbReference>
<evidence type="ECO:0000259" key="1">
    <source>
        <dbReference type="PROSITE" id="PS50097"/>
    </source>
</evidence>
<dbReference type="EMBL" id="BTSX01000001">
    <property type="protein sequence ID" value="GMS78265.1"/>
    <property type="molecule type" value="Genomic_DNA"/>
</dbReference>
<proteinExistence type="predicted"/>
<dbReference type="AlphaFoldDB" id="A0AAV5S8B6"/>
<gene>
    <name evidence="2" type="ORF">PENTCL1PPCAC_440</name>
</gene>
<dbReference type="PROSITE" id="PS50097">
    <property type="entry name" value="BTB"/>
    <property type="match status" value="1"/>
</dbReference>
<feature type="non-terminal residue" evidence="2">
    <location>
        <position position="1"/>
    </location>
</feature>
<dbReference type="InterPro" id="IPR000210">
    <property type="entry name" value="BTB/POZ_dom"/>
</dbReference>
<organism evidence="2 3">
    <name type="scientific">Pristionchus entomophagus</name>
    <dbReference type="NCBI Taxonomy" id="358040"/>
    <lineage>
        <taxon>Eukaryota</taxon>
        <taxon>Metazoa</taxon>
        <taxon>Ecdysozoa</taxon>
        <taxon>Nematoda</taxon>
        <taxon>Chromadorea</taxon>
        <taxon>Rhabditida</taxon>
        <taxon>Rhabditina</taxon>
        <taxon>Diplogasteromorpha</taxon>
        <taxon>Diplogasteroidea</taxon>
        <taxon>Neodiplogasteridae</taxon>
        <taxon>Pristionchus</taxon>
    </lineage>
</organism>
<dbReference type="Proteomes" id="UP001432027">
    <property type="component" value="Unassembled WGS sequence"/>
</dbReference>
<keyword evidence="3" id="KW-1185">Reference proteome</keyword>
<name>A0AAV5S8B6_9BILA</name>
<feature type="domain" description="BTB" evidence="1">
    <location>
        <begin position="1"/>
        <end position="67"/>
    </location>
</feature>
<dbReference type="Pfam" id="PF00651">
    <property type="entry name" value="BTB"/>
    <property type="match status" value="1"/>
</dbReference>
<dbReference type="Gene3D" id="3.30.710.10">
    <property type="entry name" value="Potassium Channel Kv1.1, Chain A"/>
    <property type="match status" value="1"/>
</dbReference>
<dbReference type="CDD" id="cd18186">
    <property type="entry name" value="BTB_POZ_ZBTB_KLHL-like"/>
    <property type="match status" value="1"/>
</dbReference>